<feature type="region of interest" description="Disordered" evidence="1">
    <location>
        <begin position="1"/>
        <end position="64"/>
    </location>
</feature>
<evidence type="ECO:0000256" key="1">
    <source>
        <dbReference type="SAM" id="MobiDB-lite"/>
    </source>
</evidence>
<dbReference type="AlphaFoldDB" id="A0A381Z1Q7"/>
<feature type="compositionally biased region" description="Basic and acidic residues" evidence="1">
    <location>
        <begin position="1"/>
        <end position="24"/>
    </location>
</feature>
<accession>A0A381Z1Q7</accession>
<sequence>MARGVEADYHGHGHHLEGQADKQQHAAIHPVCQRARQGGPHHGRDERHEGRGPDPRVRVGELVH</sequence>
<evidence type="ECO:0000313" key="2">
    <source>
        <dbReference type="EMBL" id="SVA82871.1"/>
    </source>
</evidence>
<organism evidence="2">
    <name type="scientific">marine metagenome</name>
    <dbReference type="NCBI Taxonomy" id="408172"/>
    <lineage>
        <taxon>unclassified sequences</taxon>
        <taxon>metagenomes</taxon>
        <taxon>ecological metagenomes</taxon>
    </lineage>
</organism>
<gene>
    <name evidence="2" type="ORF">METZ01_LOCUS135725</name>
</gene>
<feature type="compositionally biased region" description="Basic and acidic residues" evidence="1">
    <location>
        <begin position="42"/>
        <end position="64"/>
    </location>
</feature>
<dbReference type="EMBL" id="UINC01019555">
    <property type="protein sequence ID" value="SVA82871.1"/>
    <property type="molecule type" value="Genomic_DNA"/>
</dbReference>
<reference evidence="2" key="1">
    <citation type="submission" date="2018-05" db="EMBL/GenBank/DDBJ databases">
        <authorList>
            <person name="Lanie J.A."/>
            <person name="Ng W.-L."/>
            <person name="Kazmierczak K.M."/>
            <person name="Andrzejewski T.M."/>
            <person name="Davidsen T.M."/>
            <person name="Wayne K.J."/>
            <person name="Tettelin H."/>
            <person name="Glass J.I."/>
            <person name="Rusch D."/>
            <person name="Podicherti R."/>
            <person name="Tsui H.-C.T."/>
            <person name="Winkler M.E."/>
        </authorList>
    </citation>
    <scope>NUCLEOTIDE SEQUENCE</scope>
</reference>
<proteinExistence type="predicted"/>
<name>A0A381Z1Q7_9ZZZZ</name>
<protein>
    <submittedName>
        <fullName evidence="2">Uncharacterized protein</fullName>
    </submittedName>
</protein>